<sequence>MEKPVDTDKQQPVEAKPEINGNINEDLSVMVQTVLQSTQDRFQMLSDQILHRIDEMSKRLDELQKNVMDLMEQAGVEAEP</sequence>
<organism evidence="4 5">
    <name type="scientific">Syphacia muris</name>
    <dbReference type="NCBI Taxonomy" id="451379"/>
    <lineage>
        <taxon>Eukaryota</taxon>
        <taxon>Metazoa</taxon>
        <taxon>Ecdysozoa</taxon>
        <taxon>Nematoda</taxon>
        <taxon>Chromadorea</taxon>
        <taxon>Rhabditida</taxon>
        <taxon>Spirurina</taxon>
        <taxon>Oxyuridomorpha</taxon>
        <taxon>Oxyuroidea</taxon>
        <taxon>Oxyuridae</taxon>
        <taxon>Syphacia</taxon>
    </lineage>
</organism>
<accession>A0A0N5AMZ1</accession>
<feature type="coiled-coil region" evidence="2">
    <location>
        <begin position="46"/>
        <end position="73"/>
    </location>
</feature>
<dbReference type="InterPro" id="IPR009643">
    <property type="entry name" value="HS1-bd"/>
</dbReference>
<dbReference type="STRING" id="451379.A0A0N5AMZ1"/>
<evidence type="ECO:0000256" key="1">
    <source>
        <dbReference type="ARBA" id="ARBA00006349"/>
    </source>
</evidence>
<dbReference type="GO" id="GO:0003714">
    <property type="term" value="F:transcription corepressor activity"/>
    <property type="evidence" value="ECO:0007669"/>
    <property type="project" value="InterPro"/>
</dbReference>
<evidence type="ECO:0000313" key="4">
    <source>
        <dbReference type="Proteomes" id="UP000046393"/>
    </source>
</evidence>
<dbReference type="PANTHER" id="PTHR19424:SF0">
    <property type="entry name" value="HEAT SHOCK FACTOR BINDING PROTEIN 1"/>
    <property type="match status" value="1"/>
</dbReference>
<dbReference type="WBParaSite" id="SMUV_0000596501-mRNA-1">
    <property type="protein sequence ID" value="SMUV_0000596501-mRNA-1"/>
    <property type="gene ID" value="SMUV_0000596501"/>
</dbReference>
<dbReference type="Gene3D" id="1.20.5.430">
    <property type="match status" value="1"/>
</dbReference>
<name>A0A0N5AMZ1_9BILA</name>
<reference evidence="5" key="1">
    <citation type="submission" date="2017-02" db="UniProtKB">
        <authorList>
            <consortium name="WormBaseParasite"/>
        </authorList>
    </citation>
    <scope>IDENTIFICATION</scope>
</reference>
<protein>
    <submittedName>
        <fullName evidence="5">Heat shock factor-binding protein 1</fullName>
    </submittedName>
</protein>
<keyword evidence="4" id="KW-1185">Reference proteome</keyword>
<dbReference type="Pfam" id="PF06825">
    <property type="entry name" value="HSBP1"/>
    <property type="match status" value="1"/>
</dbReference>
<dbReference type="Proteomes" id="UP000046393">
    <property type="component" value="Unplaced"/>
</dbReference>
<dbReference type="GO" id="GO:0005634">
    <property type="term" value="C:nucleus"/>
    <property type="evidence" value="ECO:0007669"/>
    <property type="project" value="TreeGrafter"/>
</dbReference>
<keyword evidence="2" id="KW-0175">Coiled coil</keyword>
<dbReference type="GO" id="GO:0070370">
    <property type="term" value="P:cellular heat acclimation"/>
    <property type="evidence" value="ECO:0007669"/>
    <property type="project" value="TreeGrafter"/>
</dbReference>
<dbReference type="GO" id="GO:0005829">
    <property type="term" value="C:cytosol"/>
    <property type="evidence" value="ECO:0007669"/>
    <property type="project" value="TreeGrafter"/>
</dbReference>
<evidence type="ECO:0000256" key="2">
    <source>
        <dbReference type="SAM" id="Coils"/>
    </source>
</evidence>
<evidence type="ECO:0000256" key="3">
    <source>
        <dbReference type="SAM" id="MobiDB-lite"/>
    </source>
</evidence>
<dbReference type="PANTHER" id="PTHR19424">
    <property type="entry name" value="HEAT SHOCK FACTOR BINDING PROTEIN 1"/>
    <property type="match status" value="1"/>
</dbReference>
<dbReference type="AlphaFoldDB" id="A0A0N5AMZ1"/>
<evidence type="ECO:0000313" key="5">
    <source>
        <dbReference type="WBParaSite" id="SMUV_0000596501-mRNA-1"/>
    </source>
</evidence>
<proteinExistence type="inferred from homology"/>
<feature type="region of interest" description="Disordered" evidence="3">
    <location>
        <begin position="1"/>
        <end position="21"/>
    </location>
</feature>
<feature type="compositionally biased region" description="Basic and acidic residues" evidence="3">
    <location>
        <begin position="1"/>
        <end position="17"/>
    </location>
</feature>
<comment type="similarity">
    <text evidence="1">Belongs to the HSBP1 family.</text>
</comment>